<dbReference type="CDD" id="cd11577">
    <property type="entry name" value="GH71"/>
    <property type="match status" value="1"/>
</dbReference>
<sequence>MNAAGWLYKVDIIKSQWAADILESSAKTDVEAAARLGFDAFAINLNVGALNSDWAERGTGRLFDAAAEAGFKCFISMDLYQADDATRDQFADFVNKYMSHSSYYQQDGRPLLSTFSVGSTSPGTWPDFLARLNDGNGVYFIPNPDNVEGYYAVGQPAGTPEFWDSWAPVVDGVFSWETAWTKDGKINVSISDWDEPHAAEAHSRDKSYMVPMSSLQFKHWVEDSRNDIWYRVGEVNLPERMTQVLSMEPQADLVEVITWNDSGESHYIGTVHEDGQLPAFLEYANEETYSHVAWQPLFHSFIDAFKRGVDARGMRPMEEGKQYVGAMWYRSVTTDAICVDLPDGASDAKDALNWAVIVAEGVTNAYVQAYSNGMKILPTGDSPPVKLEAGLNYGSVPGVVPGIQYIEVVEIDDLENGEWKYAYTKTGDVAVTDNTNGGICNYNYLVYGLEEGRYN</sequence>
<protein>
    <recommendedName>
        <fullName evidence="3">Glucan endo-1,3-alpha-glucosidase agn1</fullName>
    </recommendedName>
</protein>
<evidence type="ECO:0000313" key="1">
    <source>
        <dbReference type="EMBL" id="KAK0388450.1"/>
    </source>
</evidence>
<dbReference type="InterPro" id="IPR005197">
    <property type="entry name" value="Glyco_hydro_71"/>
</dbReference>
<organism evidence="1 2">
    <name type="scientific">Sarocladium strictum</name>
    <name type="common">Black bundle disease fungus</name>
    <name type="synonym">Acremonium strictum</name>
    <dbReference type="NCBI Taxonomy" id="5046"/>
    <lineage>
        <taxon>Eukaryota</taxon>
        <taxon>Fungi</taxon>
        <taxon>Dikarya</taxon>
        <taxon>Ascomycota</taxon>
        <taxon>Pezizomycotina</taxon>
        <taxon>Sordariomycetes</taxon>
        <taxon>Hypocreomycetidae</taxon>
        <taxon>Hypocreales</taxon>
        <taxon>Sarocladiaceae</taxon>
        <taxon>Sarocladium</taxon>
    </lineage>
</organism>
<gene>
    <name evidence="1" type="ORF">NLU13_4694</name>
</gene>
<evidence type="ECO:0000313" key="2">
    <source>
        <dbReference type="Proteomes" id="UP001175261"/>
    </source>
</evidence>
<evidence type="ECO:0008006" key="3">
    <source>
        <dbReference type="Google" id="ProtNLM"/>
    </source>
</evidence>
<keyword evidence="2" id="KW-1185">Reference proteome</keyword>
<dbReference type="GO" id="GO:0051118">
    <property type="term" value="F:glucan endo-1,3-alpha-glucosidase activity"/>
    <property type="evidence" value="ECO:0007669"/>
    <property type="project" value="InterPro"/>
</dbReference>
<comment type="caution">
    <text evidence="1">The sequence shown here is derived from an EMBL/GenBank/DDBJ whole genome shotgun (WGS) entry which is preliminary data.</text>
</comment>
<accession>A0AA39GJD4</accession>
<proteinExistence type="predicted"/>
<dbReference type="Pfam" id="PF03659">
    <property type="entry name" value="Glyco_hydro_71"/>
    <property type="match status" value="1"/>
</dbReference>
<name>A0AA39GJD4_SARSR</name>
<reference evidence="1" key="1">
    <citation type="submission" date="2022-10" db="EMBL/GenBank/DDBJ databases">
        <title>Determination and structural analysis of whole genome sequence of Sarocladium strictum F4-1.</title>
        <authorList>
            <person name="Hu L."/>
            <person name="Jiang Y."/>
        </authorList>
    </citation>
    <scope>NUCLEOTIDE SEQUENCE</scope>
    <source>
        <strain evidence="1">F4-1</strain>
    </source>
</reference>
<dbReference type="Gene3D" id="3.20.20.80">
    <property type="entry name" value="Glycosidases"/>
    <property type="match status" value="1"/>
</dbReference>
<dbReference type="AlphaFoldDB" id="A0AA39GJD4"/>
<dbReference type="Proteomes" id="UP001175261">
    <property type="component" value="Unassembled WGS sequence"/>
</dbReference>
<dbReference type="EMBL" id="JAPDFR010000003">
    <property type="protein sequence ID" value="KAK0388450.1"/>
    <property type="molecule type" value="Genomic_DNA"/>
</dbReference>